<feature type="chain" id="PRO_5012798014" evidence="1">
    <location>
        <begin position="21"/>
        <end position="264"/>
    </location>
</feature>
<keyword evidence="1" id="KW-0732">Signal</keyword>
<gene>
    <name evidence="2" type="ORF">SAMN04488128_10215</name>
</gene>
<dbReference type="STRING" id="634771.SAMN04488128_10215"/>
<dbReference type="RefSeq" id="WP_078668619.1">
    <property type="nucleotide sequence ID" value="NZ_FUWZ01000002.1"/>
</dbReference>
<sequence length="264" mass="29428">MKSLKQHIIIMAALSCMLFAACNKEEQEVTKAMQVVINGYNGSEHAWQVAIDTTVYDASAMHGKFIINSASMVSFNAVYTSPLNQQATLTLTDTATRTVLFSKQLPASGTKALFNFIYFDGKELAIQQPAADPTTNKLGFYIRYAASDAPFDIFLYRQDATTGMEYRAYLTKNAKPNTWIYTDYMPTADFDSKNALNGATICFTKTGTTDQWAFGDSEYFSKVPTFGMNFPLAGEKGIVQPYFLTPGAGQLDITRLYFYADRPW</sequence>
<feature type="signal peptide" evidence="1">
    <location>
        <begin position="1"/>
        <end position="20"/>
    </location>
</feature>
<name>A0A1T4PUL0_9BACT</name>
<evidence type="ECO:0000313" key="3">
    <source>
        <dbReference type="Proteomes" id="UP000190367"/>
    </source>
</evidence>
<reference evidence="3" key="1">
    <citation type="submission" date="2017-02" db="EMBL/GenBank/DDBJ databases">
        <authorList>
            <person name="Varghese N."/>
            <person name="Submissions S."/>
        </authorList>
    </citation>
    <scope>NUCLEOTIDE SEQUENCE [LARGE SCALE GENOMIC DNA]</scope>
    <source>
        <strain evidence="3">DSM 22224</strain>
    </source>
</reference>
<evidence type="ECO:0000313" key="2">
    <source>
        <dbReference type="EMBL" id="SJZ95233.1"/>
    </source>
</evidence>
<dbReference type="EMBL" id="FUWZ01000002">
    <property type="protein sequence ID" value="SJZ95233.1"/>
    <property type="molecule type" value="Genomic_DNA"/>
</dbReference>
<dbReference type="PROSITE" id="PS51257">
    <property type="entry name" value="PROKAR_LIPOPROTEIN"/>
    <property type="match status" value="1"/>
</dbReference>
<dbReference type="Proteomes" id="UP000190367">
    <property type="component" value="Unassembled WGS sequence"/>
</dbReference>
<dbReference type="OrthoDB" id="700627at2"/>
<proteinExistence type="predicted"/>
<organism evidence="2 3">
    <name type="scientific">Chitinophaga eiseniae</name>
    <dbReference type="NCBI Taxonomy" id="634771"/>
    <lineage>
        <taxon>Bacteria</taxon>
        <taxon>Pseudomonadati</taxon>
        <taxon>Bacteroidota</taxon>
        <taxon>Chitinophagia</taxon>
        <taxon>Chitinophagales</taxon>
        <taxon>Chitinophagaceae</taxon>
        <taxon>Chitinophaga</taxon>
    </lineage>
</organism>
<dbReference type="AlphaFoldDB" id="A0A1T4PUL0"/>
<evidence type="ECO:0000256" key="1">
    <source>
        <dbReference type="SAM" id="SignalP"/>
    </source>
</evidence>
<keyword evidence="3" id="KW-1185">Reference proteome</keyword>
<protein>
    <submittedName>
        <fullName evidence="2">Uncharacterized protein</fullName>
    </submittedName>
</protein>
<accession>A0A1T4PUL0</accession>